<accession>A0A6A1V662</accession>
<dbReference type="PANTHER" id="PTHR21026">
    <property type="entry name" value="39S RIBOSOMAL PROTEIN L32, MITOCHONDRIAL"/>
    <property type="match status" value="1"/>
</dbReference>
<keyword evidence="4" id="KW-0689">Ribosomal protein</keyword>
<dbReference type="InterPro" id="IPR051991">
    <property type="entry name" value="Mitoribosomal_protein_bL32"/>
</dbReference>
<evidence type="ECO:0000256" key="2">
    <source>
        <dbReference type="ARBA" id="ARBA00008560"/>
    </source>
</evidence>
<dbReference type="NCBIfam" id="TIGR01031">
    <property type="entry name" value="rpmF_bact"/>
    <property type="match status" value="1"/>
</dbReference>
<dbReference type="PANTHER" id="PTHR21026:SF2">
    <property type="entry name" value="LARGE RIBOSOMAL SUBUNIT PROTEIN BL32M"/>
    <property type="match status" value="1"/>
</dbReference>
<dbReference type="InterPro" id="IPR011332">
    <property type="entry name" value="Ribosomal_zn-bd"/>
</dbReference>
<name>A0A6A1V662_9ROSI</name>
<evidence type="ECO:0000256" key="5">
    <source>
        <dbReference type="ARBA" id="ARBA00023128"/>
    </source>
</evidence>
<dbReference type="GO" id="GO:0003735">
    <property type="term" value="F:structural constituent of ribosome"/>
    <property type="evidence" value="ECO:0007669"/>
    <property type="project" value="InterPro"/>
</dbReference>
<organism evidence="8 9">
    <name type="scientific">Morella rubra</name>
    <name type="common">Chinese bayberry</name>
    <dbReference type="NCBI Taxonomy" id="262757"/>
    <lineage>
        <taxon>Eukaryota</taxon>
        <taxon>Viridiplantae</taxon>
        <taxon>Streptophyta</taxon>
        <taxon>Embryophyta</taxon>
        <taxon>Tracheophyta</taxon>
        <taxon>Spermatophyta</taxon>
        <taxon>Magnoliopsida</taxon>
        <taxon>eudicotyledons</taxon>
        <taxon>Gunneridae</taxon>
        <taxon>Pentapetalae</taxon>
        <taxon>rosids</taxon>
        <taxon>fabids</taxon>
        <taxon>Fagales</taxon>
        <taxon>Myricaceae</taxon>
        <taxon>Morella</taxon>
    </lineage>
</organism>
<evidence type="ECO:0000256" key="4">
    <source>
        <dbReference type="ARBA" id="ARBA00022980"/>
    </source>
</evidence>
<evidence type="ECO:0000313" key="8">
    <source>
        <dbReference type="EMBL" id="KAB1208253.1"/>
    </source>
</evidence>
<keyword evidence="5" id="KW-0496">Mitochondrion</keyword>
<dbReference type="GO" id="GO:0006412">
    <property type="term" value="P:translation"/>
    <property type="evidence" value="ECO:0007669"/>
    <property type="project" value="InterPro"/>
</dbReference>
<dbReference type="GO" id="GO:0005762">
    <property type="term" value="C:mitochondrial large ribosomal subunit"/>
    <property type="evidence" value="ECO:0007669"/>
    <property type="project" value="TreeGrafter"/>
</dbReference>
<dbReference type="Pfam" id="PF01783">
    <property type="entry name" value="Ribosomal_L32p"/>
    <property type="match status" value="1"/>
</dbReference>
<proteinExistence type="inferred from homology"/>
<protein>
    <recommendedName>
        <fullName evidence="7">Large ribosomal subunit protein bL32m</fullName>
    </recommendedName>
</protein>
<gene>
    <name evidence="8" type="ORF">CJ030_MR7G027334</name>
</gene>
<evidence type="ECO:0000256" key="1">
    <source>
        <dbReference type="ARBA" id="ARBA00004173"/>
    </source>
</evidence>
<comment type="subcellular location">
    <subcellularLocation>
        <location evidence="1">Mitochondrion</location>
    </subcellularLocation>
</comment>
<dbReference type="SUPFAM" id="SSF57829">
    <property type="entry name" value="Zn-binding ribosomal proteins"/>
    <property type="match status" value="1"/>
</dbReference>
<evidence type="ECO:0000313" key="9">
    <source>
        <dbReference type="Proteomes" id="UP000516437"/>
    </source>
</evidence>
<evidence type="ECO:0000256" key="6">
    <source>
        <dbReference type="ARBA" id="ARBA00023274"/>
    </source>
</evidence>
<reference evidence="8 9" key="1">
    <citation type="journal article" date="2019" name="Plant Biotechnol. J.">
        <title>The red bayberry genome and genetic basis of sex determination.</title>
        <authorList>
            <person name="Jia H.M."/>
            <person name="Jia H.J."/>
            <person name="Cai Q.L."/>
            <person name="Wang Y."/>
            <person name="Zhao H.B."/>
            <person name="Yang W.F."/>
            <person name="Wang G.Y."/>
            <person name="Li Y.H."/>
            <person name="Zhan D.L."/>
            <person name="Shen Y.T."/>
            <person name="Niu Q.F."/>
            <person name="Chang L."/>
            <person name="Qiu J."/>
            <person name="Zhao L."/>
            <person name="Xie H.B."/>
            <person name="Fu W.Y."/>
            <person name="Jin J."/>
            <person name="Li X.W."/>
            <person name="Jiao Y."/>
            <person name="Zhou C.C."/>
            <person name="Tu T."/>
            <person name="Chai C.Y."/>
            <person name="Gao J.L."/>
            <person name="Fan L.J."/>
            <person name="van de Weg E."/>
            <person name="Wang J.Y."/>
            <person name="Gao Z.S."/>
        </authorList>
    </citation>
    <scope>NUCLEOTIDE SEQUENCE [LARGE SCALE GENOMIC DNA]</scope>
    <source>
        <tissue evidence="8">Leaves</tissue>
    </source>
</reference>
<dbReference type="Proteomes" id="UP000516437">
    <property type="component" value="Chromosome 7"/>
</dbReference>
<comment type="caution">
    <text evidence="8">The sequence shown here is derived from an EMBL/GenBank/DDBJ whole genome shotgun (WGS) entry which is preliminary data.</text>
</comment>
<dbReference type="EMBL" id="RXIC02000025">
    <property type="protein sequence ID" value="KAB1208253.1"/>
    <property type="molecule type" value="Genomic_DNA"/>
</dbReference>
<keyword evidence="9" id="KW-1185">Reference proteome</keyword>
<keyword evidence="6" id="KW-0687">Ribonucleoprotein</keyword>
<dbReference type="InterPro" id="IPR002677">
    <property type="entry name" value="Ribosomal_bL32"/>
</dbReference>
<evidence type="ECO:0000256" key="7">
    <source>
        <dbReference type="ARBA" id="ARBA00039935"/>
    </source>
</evidence>
<evidence type="ECO:0000256" key="3">
    <source>
        <dbReference type="ARBA" id="ARBA00022946"/>
    </source>
</evidence>
<dbReference type="AlphaFoldDB" id="A0A6A1V662"/>
<dbReference type="OrthoDB" id="2014905at2759"/>
<comment type="similarity">
    <text evidence="2">Belongs to the bacterial ribosomal protein bL32 family.</text>
</comment>
<keyword evidence="3" id="KW-0809">Transit peptide</keyword>
<sequence length="140" mass="15232">MAMKMATMLRSAGGNMGRALGLRRLSHVMALPPPLDGAIDCGVTSQPFVVPEFHRNPDEDEDNKIGFGFASFAHGGSMELMAVPKRKVSPHKRGIRNGPKALKPIPVIIRCRCCGRVKLPHFYCCSGDRGNVGEKDDSSR</sequence>